<name>A0A9P8L9E1_9PEZI</name>
<organism evidence="8 9">
    <name type="scientific">Trichoglossum hirsutum</name>
    <dbReference type="NCBI Taxonomy" id="265104"/>
    <lineage>
        <taxon>Eukaryota</taxon>
        <taxon>Fungi</taxon>
        <taxon>Dikarya</taxon>
        <taxon>Ascomycota</taxon>
        <taxon>Pezizomycotina</taxon>
        <taxon>Geoglossomycetes</taxon>
        <taxon>Geoglossales</taxon>
        <taxon>Geoglossaceae</taxon>
        <taxon>Trichoglossum</taxon>
    </lineage>
</organism>
<dbReference type="InterPro" id="IPR000719">
    <property type="entry name" value="Prot_kinase_dom"/>
</dbReference>
<keyword evidence="3" id="KW-0995">Kinetochore</keyword>
<feature type="region of interest" description="Disordered" evidence="5">
    <location>
        <begin position="420"/>
        <end position="444"/>
    </location>
</feature>
<dbReference type="InterPro" id="IPR015661">
    <property type="entry name" value="Bub1/Mad3"/>
</dbReference>
<dbReference type="SMART" id="SM00220">
    <property type="entry name" value="S_TKc"/>
    <property type="match status" value="1"/>
</dbReference>
<evidence type="ECO:0000259" key="7">
    <source>
        <dbReference type="PROSITE" id="PS51489"/>
    </source>
</evidence>
<dbReference type="GO" id="GO:0005634">
    <property type="term" value="C:nucleus"/>
    <property type="evidence" value="ECO:0007669"/>
    <property type="project" value="TreeGrafter"/>
</dbReference>
<dbReference type="AlphaFoldDB" id="A0A9P8L9E1"/>
<dbReference type="InterPro" id="IPR012572">
    <property type="entry name" value="Mad3/Bub1_II"/>
</dbReference>
<evidence type="ECO:0000313" key="9">
    <source>
        <dbReference type="Proteomes" id="UP000750711"/>
    </source>
</evidence>
<keyword evidence="9" id="KW-1185">Reference proteome</keyword>
<dbReference type="GO" id="GO:0007094">
    <property type="term" value="P:mitotic spindle assembly checkpoint signaling"/>
    <property type="evidence" value="ECO:0007669"/>
    <property type="project" value="InterPro"/>
</dbReference>
<dbReference type="GO" id="GO:0032991">
    <property type="term" value="C:protein-containing complex"/>
    <property type="evidence" value="ECO:0007669"/>
    <property type="project" value="UniProtKB-ARBA"/>
</dbReference>
<evidence type="ECO:0000256" key="5">
    <source>
        <dbReference type="SAM" id="MobiDB-lite"/>
    </source>
</evidence>
<dbReference type="PROSITE" id="PS51489">
    <property type="entry name" value="BUB1_N"/>
    <property type="match status" value="1"/>
</dbReference>
<feature type="compositionally biased region" description="Pro residues" evidence="5">
    <location>
        <begin position="691"/>
        <end position="703"/>
    </location>
</feature>
<dbReference type="Gene3D" id="1.10.510.10">
    <property type="entry name" value="Transferase(Phosphotransferase) domain 1"/>
    <property type="match status" value="1"/>
</dbReference>
<dbReference type="PROSITE" id="PS00108">
    <property type="entry name" value="PROTEIN_KINASE_ST"/>
    <property type="match status" value="1"/>
</dbReference>
<feature type="region of interest" description="Disordered" evidence="5">
    <location>
        <begin position="570"/>
        <end position="624"/>
    </location>
</feature>
<dbReference type="SMART" id="SM00777">
    <property type="entry name" value="Mad3_BUB1_I"/>
    <property type="match status" value="1"/>
</dbReference>
<dbReference type="InterPro" id="IPR013212">
    <property type="entry name" value="Mad3/Bub1_I"/>
</dbReference>
<dbReference type="GO" id="GO:0051754">
    <property type="term" value="P:meiotic sister chromatid cohesion, centromeric"/>
    <property type="evidence" value="ECO:0007669"/>
    <property type="project" value="TreeGrafter"/>
</dbReference>
<dbReference type="PANTHER" id="PTHR14030">
    <property type="entry name" value="MITOTIC CHECKPOINT SERINE/THREONINE-PROTEIN KINASE BUB1"/>
    <property type="match status" value="1"/>
</dbReference>
<evidence type="ECO:0000256" key="1">
    <source>
        <dbReference type="ARBA" id="ARBA00004629"/>
    </source>
</evidence>
<feature type="region of interest" description="Disordered" evidence="5">
    <location>
        <begin position="672"/>
        <end position="715"/>
    </location>
</feature>
<dbReference type="Pfam" id="PF08311">
    <property type="entry name" value="Mad3_BUB1_I"/>
    <property type="match status" value="1"/>
</dbReference>
<accession>A0A9P8L9E1</accession>
<evidence type="ECO:0000256" key="4">
    <source>
        <dbReference type="ARBA" id="ARBA00023328"/>
    </source>
</evidence>
<dbReference type="Proteomes" id="UP000750711">
    <property type="component" value="Unassembled WGS sequence"/>
</dbReference>
<comment type="subcellular location">
    <subcellularLocation>
        <location evidence="1">Chromosome</location>
        <location evidence="1">Centromere</location>
        <location evidence="1">Kinetochore</location>
    </subcellularLocation>
</comment>
<evidence type="ECO:0000313" key="8">
    <source>
        <dbReference type="EMBL" id="KAH0556847.1"/>
    </source>
</evidence>
<dbReference type="Pfam" id="PF08171">
    <property type="entry name" value="Mad3_BUB1_II"/>
    <property type="match status" value="1"/>
</dbReference>
<feature type="region of interest" description="Disordered" evidence="5">
    <location>
        <begin position="730"/>
        <end position="764"/>
    </location>
</feature>
<dbReference type="CDD" id="cd13981">
    <property type="entry name" value="STKc_Bub1_BubR1"/>
    <property type="match status" value="1"/>
</dbReference>
<feature type="region of interest" description="Disordered" evidence="5">
    <location>
        <begin position="235"/>
        <end position="264"/>
    </location>
</feature>
<dbReference type="GO" id="GO:0005524">
    <property type="term" value="F:ATP binding"/>
    <property type="evidence" value="ECO:0007669"/>
    <property type="project" value="InterPro"/>
</dbReference>
<keyword evidence="2" id="KW-0158">Chromosome</keyword>
<dbReference type="PANTHER" id="PTHR14030:SF4">
    <property type="entry name" value="BUB1 KINASE, ISOFORM A-RELATED"/>
    <property type="match status" value="1"/>
</dbReference>
<evidence type="ECO:0000256" key="3">
    <source>
        <dbReference type="ARBA" id="ARBA00022838"/>
    </source>
</evidence>
<dbReference type="Gene3D" id="1.25.40.430">
    <property type="match status" value="1"/>
</dbReference>
<feature type="compositionally biased region" description="Acidic residues" evidence="5">
    <location>
        <begin position="579"/>
        <end position="590"/>
    </location>
</feature>
<dbReference type="GO" id="GO:0000776">
    <property type="term" value="C:kinetochore"/>
    <property type="evidence" value="ECO:0007669"/>
    <property type="project" value="UniProtKB-KW"/>
</dbReference>
<proteinExistence type="predicted"/>
<comment type="caution">
    <text evidence="8">The sequence shown here is derived from an EMBL/GenBank/DDBJ whole genome shotgun (WGS) entry which is preliminary data.</text>
</comment>
<keyword evidence="4" id="KW-0137">Centromere</keyword>
<gene>
    <name evidence="8" type="ORF">GP486_005365</name>
</gene>
<feature type="domain" description="Protein kinase" evidence="6">
    <location>
        <begin position="908"/>
        <end position="1213"/>
    </location>
</feature>
<evidence type="ECO:0000256" key="2">
    <source>
        <dbReference type="ARBA" id="ARBA00022454"/>
    </source>
</evidence>
<dbReference type="InterPro" id="IPR011009">
    <property type="entry name" value="Kinase-like_dom_sf"/>
</dbReference>
<dbReference type="SUPFAM" id="SSF56112">
    <property type="entry name" value="Protein kinase-like (PK-like)"/>
    <property type="match status" value="1"/>
</dbReference>
<dbReference type="EMBL" id="JAGHQM010000994">
    <property type="protein sequence ID" value="KAH0556847.1"/>
    <property type="molecule type" value="Genomic_DNA"/>
</dbReference>
<dbReference type="GO" id="GO:0004672">
    <property type="term" value="F:protein kinase activity"/>
    <property type="evidence" value="ECO:0007669"/>
    <property type="project" value="InterPro"/>
</dbReference>
<reference evidence="8" key="1">
    <citation type="submission" date="2021-03" db="EMBL/GenBank/DDBJ databases">
        <title>Comparative genomics and phylogenomic investigation of the class Geoglossomycetes provide insights into ecological specialization and systematics.</title>
        <authorList>
            <person name="Melie T."/>
            <person name="Pirro S."/>
            <person name="Miller A.N."/>
            <person name="Quandt A."/>
        </authorList>
    </citation>
    <scope>NUCLEOTIDE SEQUENCE</scope>
    <source>
        <strain evidence="8">CAQ_001_2017</strain>
    </source>
</reference>
<protein>
    <submittedName>
        <fullName evidence="8">Uncharacterized protein</fullName>
    </submittedName>
</protein>
<feature type="domain" description="BUB1 N-terminal" evidence="7">
    <location>
        <begin position="65"/>
        <end position="224"/>
    </location>
</feature>
<dbReference type="Pfam" id="PF00069">
    <property type="entry name" value="Pkinase"/>
    <property type="match status" value="1"/>
</dbReference>
<evidence type="ECO:0000259" key="6">
    <source>
        <dbReference type="PROSITE" id="PS50011"/>
    </source>
</evidence>
<dbReference type="FunFam" id="1.25.40.430:FF:000003">
    <property type="entry name" value="Checkpoint serine/threonine-protein kinase BUB1"/>
    <property type="match status" value="1"/>
</dbReference>
<dbReference type="PROSITE" id="PS50011">
    <property type="entry name" value="PROTEIN_KINASE_DOM"/>
    <property type="match status" value="1"/>
</dbReference>
<sequence>MAMSEDLINFDIIEEQKENIQSLPGGRSARYLASMLSPSPSLRKGTLSPTLSETQNLHDTIRREYEAELLTISESDDPLDIYDRYIKWTLYAYPSAQATPQSQLLPLLERATKAFLTSSHYKNDPRYLKMWLHYINFFSDSPRETFAFLARHSVGDGLALYYEEFAAWFESAGRWVQANEIYELGIQREARPTERLARRYAQFQERYNQRPQSDREPSSPALPTVRPALAAKVDPFTVSTPGPVDPQARPPSAGIGSGSTRRPHQKLAVFSDPDTREPAIKMGGSEESKAWENIGSLAHRKKENVMEARPWVGETLKAGRKIGGGPKMAVFKDLSSAQAPIQEKEVPLNAKSELYQQEQINPRTGKAERVFVNLEACYPNPEDPSTELSFEELRAIRRGWIGNIQAGGVKAFETCGQESTRDGKGVGASIADGSIGVGTVPKTREAIPEPSRIVVSPTEAIISEGQEIMAASEKQELSGSQTLGTTFHDEDAQLEDERYGVQDGNRGMHHGRPRRLKLKEVKGETQIVKINLESPTGPKLRRKVSTEPTMTFHTRAATDEIYNIFNQPLADAGVRNEDPGEDTGDDDYDDCTSGGESTGTGLIESRGTSRAASEIGDDDEAKSASEWSDFTALKHTSILNGDREDTDVSEHELEGLGILTDDVAAVSISEKLVTPTSPKPESPQVRTKFVPIPPEDYEPPPVRPNREHSKSSQNRLPFMTPIVERTESSLGMSTRNDTRNERRSFAAAKTPSRSNGPCHSTLPGISSEDDLMSSPFQETVDDMAIGPSKVSQPPLLKLADAKTSAALVKGQTSARGMAAGKDTAPKGPIVKDAQCNPTDGHIRNLIFENLQPPISSYDGFFNRRDQTSGRSTEIRKFARIAEKKCGDKTTTSIVMPPILRFEGADREYMMKKEIGKGAFAPVYLVENTSAGDDAEDGGEPAVMGKGKFGLERKKLEAVKMEDPPTPWEFYIMRQAKRRLGVSRAADSIIHAYEMHLFADEGFLVEEYRDQGTLLDLVNIAKADNSGSGVMDESLAMFFTIELFRTAEALHAKGILHGDLKADNCLVRFDPVAESEWSIKYRRDGTAGWHKKGLALIDFGRGIDMKLFAPTVQFIADWKTGAQDCAEMREMRPWTYQIDYHGLAGIVHSMLFGKYIDTVADRGSKIGGGATKTYRIQSPLKRYWQQEIWNVVFDVLLNPLQHVENEEKGILPIVKSMRLVREQMEEWLEGNCEKGMGLKNVIRRTEIAIRERFRPGGR</sequence>
<dbReference type="InterPro" id="IPR008271">
    <property type="entry name" value="Ser/Thr_kinase_AS"/>
</dbReference>